<dbReference type="AlphaFoldDB" id="A0AAW5PJ76"/>
<evidence type="ECO:0000313" key="1">
    <source>
        <dbReference type="EMBL" id="MCS4279855.1"/>
    </source>
</evidence>
<proteinExistence type="predicted"/>
<dbReference type="EMBL" id="JANUEK010000004">
    <property type="protein sequence ID" value="MCS4279855.1"/>
    <property type="molecule type" value="Genomic_DNA"/>
</dbReference>
<accession>A0AAW5PJ76</accession>
<evidence type="ECO:0000313" key="2">
    <source>
        <dbReference type="Proteomes" id="UP001320691"/>
    </source>
</evidence>
<protein>
    <submittedName>
        <fullName evidence="1">Uncharacterized protein</fullName>
    </submittedName>
</protein>
<name>A0AAW5PJ76_9GAMM</name>
<organism evidence="1 2">
    <name type="scientific">Stenotrophomonas rhizophila</name>
    <dbReference type="NCBI Taxonomy" id="216778"/>
    <lineage>
        <taxon>Bacteria</taxon>
        <taxon>Pseudomonadati</taxon>
        <taxon>Pseudomonadota</taxon>
        <taxon>Gammaproteobacteria</taxon>
        <taxon>Lysobacterales</taxon>
        <taxon>Lysobacteraceae</taxon>
        <taxon>Stenotrophomonas</taxon>
    </lineage>
</organism>
<gene>
    <name evidence="1" type="ORF">M2412_001847</name>
</gene>
<dbReference type="Proteomes" id="UP001320691">
    <property type="component" value="Unassembled WGS sequence"/>
</dbReference>
<comment type="caution">
    <text evidence="1">The sequence shown here is derived from an EMBL/GenBank/DDBJ whole genome shotgun (WGS) entry which is preliminary data.</text>
</comment>
<reference evidence="1" key="1">
    <citation type="submission" date="2022-08" db="EMBL/GenBank/DDBJ databases">
        <title>Genomic analyses of the natural microbiome of Caenorhabditis elegans.</title>
        <authorList>
            <person name="Samuel B."/>
        </authorList>
    </citation>
    <scope>NUCLEOTIDE SEQUENCE</scope>
    <source>
        <strain evidence="1">BIGb0277</strain>
    </source>
</reference>
<dbReference type="RefSeq" id="WP_259260562.1">
    <property type="nucleotide sequence ID" value="NZ_JANUEK010000004.1"/>
</dbReference>
<sequence>MNKDMEVELESIEGSDNLQGLNLLLTESMKRMQIQQLIRGDNLSKIVSTVLDLATSCPVEEELFAAAILGRLAAVARGREIEVFSRAPDLFSGEPGPLETLSDGDEKEYAARAIAYAGTNWLAPYCAREALALDTANNARKEVLKTLLMASGSISDCIAHLSDAQTIVRNIEQSDSRIKRVRRIFDSLAEVIRNYDGEVGVEPGRAVSLLMDSFLRGAHSSDTDATHATIDSAISIVVRVIELRFSHALHAETYSVLQSGKRLLTVGPWTRFLESSQNIRKVQMNLLETAVVLARQNRTDKEILRAMEASWPSMAFISSAIKLHFKEAVDIDPEISDYWMKVGRVPQSERAAEHKLGNTEDQQIGELLIQLDANRDNMAKLHRAVVPVLETFDPIQAATVRRAANGYESIAQVAERLARMRKLTKTDFLGDSVEYNPIEHDMEGGHRSGVRNVKVVRDGIHKEFGGKKKTLVKPRVEPEK</sequence>